<reference evidence="1 2" key="1">
    <citation type="journal article" date="2019" name="Commun. Biol.">
        <title>The bagworm genome reveals a unique fibroin gene that provides high tensile strength.</title>
        <authorList>
            <person name="Kono N."/>
            <person name="Nakamura H."/>
            <person name="Ohtoshi R."/>
            <person name="Tomita M."/>
            <person name="Numata K."/>
            <person name="Arakawa K."/>
        </authorList>
    </citation>
    <scope>NUCLEOTIDE SEQUENCE [LARGE SCALE GENOMIC DNA]</scope>
</reference>
<accession>A0A4C1UNK6</accession>
<evidence type="ECO:0000313" key="2">
    <source>
        <dbReference type="Proteomes" id="UP000299102"/>
    </source>
</evidence>
<protein>
    <submittedName>
        <fullName evidence="1">Uncharacterized protein</fullName>
    </submittedName>
</protein>
<dbReference type="Proteomes" id="UP000299102">
    <property type="component" value="Unassembled WGS sequence"/>
</dbReference>
<organism evidence="1 2">
    <name type="scientific">Eumeta variegata</name>
    <name type="common">Bagworm moth</name>
    <name type="synonym">Eumeta japonica</name>
    <dbReference type="NCBI Taxonomy" id="151549"/>
    <lineage>
        <taxon>Eukaryota</taxon>
        <taxon>Metazoa</taxon>
        <taxon>Ecdysozoa</taxon>
        <taxon>Arthropoda</taxon>
        <taxon>Hexapoda</taxon>
        <taxon>Insecta</taxon>
        <taxon>Pterygota</taxon>
        <taxon>Neoptera</taxon>
        <taxon>Endopterygota</taxon>
        <taxon>Lepidoptera</taxon>
        <taxon>Glossata</taxon>
        <taxon>Ditrysia</taxon>
        <taxon>Tineoidea</taxon>
        <taxon>Psychidae</taxon>
        <taxon>Oiketicinae</taxon>
        <taxon>Eumeta</taxon>
    </lineage>
</organism>
<keyword evidence="2" id="KW-1185">Reference proteome</keyword>
<sequence length="146" mass="16842">MPRCPPCGIHRAITRRRHPMPIGRDRRSSQSSKLLGLRTTANQQVASGVFWSVRVGHSPRTRPEIHRSRQWIHRHLSRSSRPALGVMMKWWVIAPSGPEKLDDGEPQRYGKTTTITHFIDSGPYRNERRYQVAVNDYRQQPAALSL</sequence>
<gene>
    <name evidence="1" type="ORF">EVAR_12691_1</name>
</gene>
<dbReference type="AlphaFoldDB" id="A0A4C1UNK6"/>
<proteinExistence type="predicted"/>
<name>A0A4C1UNK6_EUMVA</name>
<evidence type="ECO:0000313" key="1">
    <source>
        <dbReference type="EMBL" id="GBP27647.1"/>
    </source>
</evidence>
<comment type="caution">
    <text evidence="1">The sequence shown here is derived from an EMBL/GenBank/DDBJ whole genome shotgun (WGS) entry which is preliminary data.</text>
</comment>
<dbReference type="EMBL" id="BGZK01000197">
    <property type="protein sequence ID" value="GBP27647.1"/>
    <property type="molecule type" value="Genomic_DNA"/>
</dbReference>